<evidence type="ECO:0000256" key="4">
    <source>
        <dbReference type="ARBA" id="ARBA00023157"/>
    </source>
</evidence>
<feature type="signal peptide" evidence="6">
    <location>
        <begin position="1"/>
        <end position="39"/>
    </location>
</feature>
<dbReference type="PROSITE" id="PS51352">
    <property type="entry name" value="THIOREDOXIN_2"/>
    <property type="match status" value="1"/>
</dbReference>
<dbReference type="Proteomes" id="UP000199039">
    <property type="component" value="Unassembled WGS sequence"/>
</dbReference>
<keyword evidence="4" id="KW-1015">Disulfide bond</keyword>
<dbReference type="InterPro" id="IPR013740">
    <property type="entry name" value="Redoxin"/>
</dbReference>
<dbReference type="GO" id="GO:0030313">
    <property type="term" value="C:cell envelope"/>
    <property type="evidence" value="ECO:0007669"/>
    <property type="project" value="UniProtKB-SubCell"/>
</dbReference>
<dbReference type="GO" id="GO:0016853">
    <property type="term" value="F:isomerase activity"/>
    <property type="evidence" value="ECO:0007669"/>
    <property type="project" value="UniProtKB-KW"/>
</dbReference>
<dbReference type="InterPro" id="IPR050553">
    <property type="entry name" value="Thioredoxin_ResA/DsbE_sf"/>
</dbReference>
<dbReference type="GO" id="GO:0017004">
    <property type="term" value="P:cytochrome complex assembly"/>
    <property type="evidence" value="ECO:0007669"/>
    <property type="project" value="UniProtKB-KW"/>
</dbReference>
<gene>
    <name evidence="8" type="ORF">SAMN05216410_0075</name>
</gene>
<name>A0A1G6X3K7_9MICO</name>
<dbReference type="RefSeq" id="WP_342672072.1">
    <property type="nucleotide sequence ID" value="NZ_FMYH01000010.1"/>
</dbReference>
<dbReference type="InterPro" id="IPR013766">
    <property type="entry name" value="Thioredoxin_domain"/>
</dbReference>
<keyword evidence="2" id="KW-0201">Cytochrome c-type biogenesis</keyword>
<dbReference type="Pfam" id="PF08534">
    <property type="entry name" value="Redoxin"/>
    <property type="match status" value="1"/>
</dbReference>
<dbReference type="Gene3D" id="3.40.30.10">
    <property type="entry name" value="Glutaredoxin"/>
    <property type="match status" value="1"/>
</dbReference>
<evidence type="ECO:0000313" key="9">
    <source>
        <dbReference type="Proteomes" id="UP000199039"/>
    </source>
</evidence>
<organism evidence="8 9">
    <name type="scientific">Sanguibacter gelidistatuariae</name>
    <dbReference type="NCBI Taxonomy" id="1814289"/>
    <lineage>
        <taxon>Bacteria</taxon>
        <taxon>Bacillati</taxon>
        <taxon>Actinomycetota</taxon>
        <taxon>Actinomycetes</taxon>
        <taxon>Micrococcales</taxon>
        <taxon>Sanguibacteraceae</taxon>
        <taxon>Sanguibacter</taxon>
    </lineage>
</organism>
<keyword evidence="9" id="KW-1185">Reference proteome</keyword>
<dbReference type="STRING" id="1814289.SAMN05216410_0075"/>
<accession>A0A1G6X3K7</accession>
<dbReference type="PANTHER" id="PTHR42852">
    <property type="entry name" value="THIOL:DISULFIDE INTERCHANGE PROTEIN DSBE"/>
    <property type="match status" value="1"/>
</dbReference>
<dbReference type="AlphaFoldDB" id="A0A1G6X3K7"/>
<evidence type="ECO:0000259" key="7">
    <source>
        <dbReference type="PROSITE" id="PS51352"/>
    </source>
</evidence>
<reference evidence="8 9" key="1">
    <citation type="submission" date="2016-09" db="EMBL/GenBank/DDBJ databases">
        <authorList>
            <person name="Capua I."/>
            <person name="De Benedictis P."/>
            <person name="Joannis T."/>
            <person name="Lombin L.H."/>
            <person name="Cattoli G."/>
        </authorList>
    </citation>
    <scope>NUCLEOTIDE SEQUENCE [LARGE SCALE GENOMIC DNA]</scope>
    <source>
        <strain evidence="8 9">ISLP-3</strain>
    </source>
</reference>
<dbReference type="CDD" id="cd02966">
    <property type="entry name" value="TlpA_like_family"/>
    <property type="match status" value="1"/>
</dbReference>
<dbReference type="PANTHER" id="PTHR42852:SF6">
    <property type="entry name" value="THIOL:DISULFIDE INTERCHANGE PROTEIN DSBE"/>
    <property type="match status" value="1"/>
</dbReference>
<dbReference type="GO" id="GO:0016491">
    <property type="term" value="F:oxidoreductase activity"/>
    <property type="evidence" value="ECO:0007669"/>
    <property type="project" value="InterPro"/>
</dbReference>
<dbReference type="EMBL" id="FMYH01000010">
    <property type="protein sequence ID" value="SDD72634.1"/>
    <property type="molecule type" value="Genomic_DNA"/>
</dbReference>
<evidence type="ECO:0000256" key="6">
    <source>
        <dbReference type="SAM" id="SignalP"/>
    </source>
</evidence>
<comment type="subcellular location">
    <subcellularLocation>
        <location evidence="1">Cell envelope</location>
    </subcellularLocation>
</comment>
<evidence type="ECO:0000256" key="1">
    <source>
        <dbReference type="ARBA" id="ARBA00004196"/>
    </source>
</evidence>
<evidence type="ECO:0000256" key="3">
    <source>
        <dbReference type="ARBA" id="ARBA00022968"/>
    </source>
</evidence>
<keyword evidence="6" id="KW-0732">Signal</keyword>
<dbReference type="SUPFAM" id="SSF52833">
    <property type="entry name" value="Thioredoxin-like"/>
    <property type="match status" value="1"/>
</dbReference>
<feature type="domain" description="Thioredoxin" evidence="7">
    <location>
        <begin position="65"/>
        <end position="209"/>
    </location>
</feature>
<protein>
    <submittedName>
        <fullName evidence="8">Thiol-disulfide isomerase or thioredoxin</fullName>
    </submittedName>
</protein>
<keyword evidence="8" id="KW-0413">Isomerase</keyword>
<evidence type="ECO:0000313" key="8">
    <source>
        <dbReference type="EMBL" id="SDD72634.1"/>
    </source>
</evidence>
<evidence type="ECO:0000256" key="2">
    <source>
        <dbReference type="ARBA" id="ARBA00022748"/>
    </source>
</evidence>
<proteinExistence type="predicted"/>
<dbReference type="InterPro" id="IPR036249">
    <property type="entry name" value="Thioredoxin-like_sf"/>
</dbReference>
<keyword evidence="3" id="KW-0812">Transmembrane</keyword>
<sequence length="214" mass="21835">MFSATRPSPVARVRAPRPALRRTLVAVAALGGLLLTSCASDSGNTNPNDVADQGYLSGDGSLRTWAVSDRGEAVALTGTDFSGAPVDSTEFAGDVVVLNTWYAACPPCRAEAPALLEVATARATDGVQLIGINGTDDAGAALAFEREHAITWPSIADTNGSVVASLQKVVPVQAVPTTVVLDRQGRVAARVLGQVDATTLDGLVADVLAETPGA</sequence>
<feature type="chain" id="PRO_5011769653" evidence="6">
    <location>
        <begin position="40"/>
        <end position="214"/>
    </location>
</feature>
<evidence type="ECO:0000256" key="5">
    <source>
        <dbReference type="ARBA" id="ARBA00023284"/>
    </source>
</evidence>
<keyword evidence="3" id="KW-0735">Signal-anchor</keyword>
<keyword evidence="5" id="KW-0676">Redox-active center</keyword>